<gene>
    <name evidence="1" type="ORF">DPMN_094955</name>
</gene>
<sequence length="68" mass="7791">MEGRYIELLVLSDNSRGEEDSCMPRAVSTPFRGATLATTRNKKIKQVQNKAISRMEEQFAEKDHHRSP</sequence>
<keyword evidence="2" id="KW-1185">Reference proteome</keyword>
<protein>
    <submittedName>
        <fullName evidence="1">Uncharacterized protein</fullName>
    </submittedName>
</protein>
<accession>A0A9D4L6N0</accession>
<name>A0A9D4L6N0_DREPO</name>
<comment type="caution">
    <text evidence="1">The sequence shown here is derived from an EMBL/GenBank/DDBJ whole genome shotgun (WGS) entry which is preliminary data.</text>
</comment>
<organism evidence="1 2">
    <name type="scientific">Dreissena polymorpha</name>
    <name type="common">Zebra mussel</name>
    <name type="synonym">Mytilus polymorpha</name>
    <dbReference type="NCBI Taxonomy" id="45954"/>
    <lineage>
        <taxon>Eukaryota</taxon>
        <taxon>Metazoa</taxon>
        <taxon>Spiralia</taxon>
        <taxon>Lophotrochozoa</taxon>
        <taxon>Mollusca</taxon>
        <taxon>Bivalvia</taxon>
        <taxon>Autobranchia</taxon>
        <taxon>Heteroconchia</taxon>
        <taxon>Euheterodonta</taxon>
        <taxon>Imparidentia</taxon>
        <taxon>Neoheterodontei</taxon>
        <taxon>Myida</taxon>
        <taxon>Dreissenoidea</taxon>
        <taxon>Dreissenidae</taxon>
        <taxon>Dreissena</taxon>
    </lineage>
</organism>
<evidence type="ECO:0000313" key="2">
    <source>
        <dbReference type="Proteomes" id="UP000828390"/>
    </source>
</evidence>
<reference evidence="1" key="1">
    <citation type="journal article" date="2019" name="bioRxiv">
        <title>The Genome of the Zebra Mussel, Dreissena polymorpha: A Resource for Invasive Species Research.</title>
        <authorList>
            <person name="McCartney M.A."/>
            <person name="Auch B."/>
            <person name="Kono T."/>
            <person name="Mallez S."/>
            <person name="Zhang Y."/>
            <person name="Obille A."/>
            <person name="Becker A."/>
            <person name="Abrahante J.E."/>
            <person name="Garbe J."/>
            <person name="Badalamenti J.P."/>
            <person name="Herman A."/>
            <person name="Mangelson H."/>
            <person name="Liachko I."/>
            <person name="Sullivan S."/>
            <person name="Sone E.D."/>
            <person name="Koren S."/>
            <person name="Silverstein K.A.T."/>
            <person name="Beckman K.B."/>
            <person name="Gohl D.M."/>
        </authorList>
    </citation>
    <scope>NUCLEOTIDE SEQUENCE</scope>
    <source>
        <strain evidence="1">Duluth1</strain>
        <tissue evidence="1">Whole animal</tissue>
    </source>
</reference>
<reference evidence="1" key="2">
    <citation type="submission" date="2020-11" db="EMBL/GenBank/DDBJ databases">
        <authorList>
            <person name="McCartney M.A."/>
            <person name="Auch B."/>
            <person name="Kono T."/>
            <person name="Mallez S."/>
            <person name="Becker A."/>
            <person name="Gohl D.M."/>
            <person name="Silverstein K.A.T."/>
            <person name="Koren S."/>
            <person name="Bechman K.B."/>
            <person name="Herman A."/>
            <person name="Abrahante J.E."/>
            <person name="Garbe J."/>
        </authorList>
    </citation>
    <scope>NUCLEOTIDE SEQUENCE</scope>
    <source>
        <strain evidence="1">Duluth1</strain>
        <tissue evidence="1">Whole animal</tissue>
    </source>
</reference>
<dbReference type="EMBL" id="JAIWYP010000003">
    <property type="protein sequence ID" value="KAH3852445.1"/>
    <property type="molecule type" value="Genomic_DNA"/>
</dbReference>
<evidence type="ECO:0000313" key="1">
    <source>
        <dbReference type="EMBL" id="KAH3852445.1"/>
    </source>
</evidence>
<dbReference type="Proteomes" id="UP000828390">
    <property type="component" value="Unassembled WGS sequence"/>
</dbReference>
<proteinExistence type="predicted"/>
<dbReference type="AlphaFoldDB" id="A0A9D4L6N0"/>